<dbReference type="EMBL" id="CAJVPM010029813">
    <property type="protein sequence ID" value="CAG8674623.1"/>
    <property type="molecule type" value="Genomic_DNA"/>
</dbReference>
<organism evidence="1 2">
    <name type="scientific">Scutellospora calospora</name>
    <dbReference type="NCBI Taxonomy" id="85575"/>
    <lineage>
        <taxon>Eukaryota</taxon>
        <taxon>Fungi</taxon>
        <taxon>Fungi incertae sedis</taxon>
        <taxon>Mucoromycota</taxon>
        <taxon>Glomeromycotina</taxon>
        <taxon>Glomeromycetes</taxon>
        <taxon>Diversisporales</taxon>
        <taxon>Gigasporaceae</taxon>
        <taxon>Scutellospora</taxon>
    </lineage>
</organism>
<comment type="caution">
    <text evidence="1">The sequence shown here is derived from an EMBL/GenBank/DDBJ whole genome shotgun (WGS) entry which is preliminary data.</text>
</comment>
<accession>A0ACA9NTW6</accession>
<feature type="non-terminal residue" evidence="1">
    <location>
        <position position="103"/>
    </location>
</feature>
<proteinExistence type="predicted"/>
<feature type="non-terminal residue" evidence="1">
    <location>
        <position position="1"/>
    </location>
</feature>
<evidence type="ECO:0000313" key="1">
    <source>
        <dbReference type="EMBL" id="CAG8674623.1"/>
    </source>
</evidence>
<reference evidence="1" key="1">
    <citation type="submission" date="2021-06" db="EMBL/GenBank/DDBJ databases">
        <authorList>
            <person name="Kallberg Y."/>
            <person name="Tangrot J."/>
            <person name="Rosling A."/>
        </authorList>
    </citation>
    <scope>NUCLEOTIDE SEQUENCE</scope>
    <source>
        <strain evidence="1">AU212A</strain>
    </source>
</reference>
<sequence length="103" mass="11291">LQKNRKFNSQQIEGAVSIYTKNDENVKDKKPVVNPNKTKPVQTSTNKKKSAPFSSYKPPLVKESKVAIRLTTTATISVSISAASTPDRTQSTSKYASSSARIF</sequence>
<name>A0ACA9NTW6_9GLOM</name>
<dbReference type="Proteomes" id="UP000789860">
    <property type="component" value="Unassembled WGS sequence"/>
</dbReference>
<keyword evidence="2" id="KW-1185">Reference proteome</keyword>
<gene>
    <name evidence="1" type="ORF">SCALOS_LOCUS9502</name>
</gene>
<evidence type="ECO:0000313" key="2">
    <source>
        <dbReference type="Proteomes" id="UP000789860"/>
    </source>
</evidence>
<protein>
    <submittedName>
        <fullName evidence="1">3459_t:CDS:1</fullName>
    </submittedName>
</protein>